<accession>A0A511KMV9</accession>
<comment type="caution">
    <text evidence="2">The sequence shown here is derived from an EMBL/GenBank/DDBJ whole genome shotgun (WGS) entry which is preliminary data.</text>
</comment>
<feature type="compositionally biased region" description="Polar residues" evidence="1">
    <location>
        <begin position="7"/>
        <end position="22"/>
    </location>
</feature>
<dbReference type="Proteomes" id="UP000321518">
    <property type="component" value="Unassembled WGS sequence"/>
</dbReference>
<organism evidence="2 3">
    <name type="scientific">Rhodotorula toruloides</name>
    <name type="common">Yeast</name>
    <name type="synonym">Rhodosporidium toruloides</name>
    <dbReference type="NCBI Taxonomy" id="5286"/>
    <lineage>
        <taxon>Eukaryota</taxon>
        <taxon>Fungi</taxon>
        <taxon>Dikarya</taxon>
        <taxon>Basidiomycota</taxon>
        <taxon>Pucciniomycotina</taxon>
        <taxon>Microbotryomycetes</taxon>
        <taxon>Sporidiobolales</taxon>
        <taxon>Sporidiobolaceae</taxon>
        <taxon>Rhodotorula</taxon>
    </lineage>
</organism>
<dbReference type="EMBL" id="BJWK01000016">
    <property type="protein sequence ID" value="GEM11719.1"/>
    <property type="molecule type" value="Genomic_DNA"/>
</dbReference>
<feature type="region of interest" description="Disordered" evidence="1">
    <location>
        <begin position="385"/>
        <end position="407"/>
    </location>
</feature>
<dbReference type="AlphaFoldDB" id="A0A511KMV9"/>
<proteinExistence type="predicted"/>
<feature type="region of interest" description="Disordered" evidence="1">
    <location>
        <begin position="640"/>
        <end position="662"/>
    </location>
</feature>
<evidence type="ECO:0000313" key="2">
    <source>
        <dbReference type="EMBL" id="GEM11719.1"/>
    </source>
</evidence>
<feature type="region of interest" description="Disordered" evidence="1">
    <location>
        <begin position="1"/>
        <end position="22"/>
    </location>
</feature>
<protein>
    <submittedName>
        <fullName evidence="2">Uncharacterized protein</fullName>
    </submittedName>
</protein>
<feature type="region of interest" description="Disordered" evidence="1">
    <location>
        <begin position="521"/>
        <end position="548"/>
    </location>
</feature>
<feature type="compositionally biased region" description="Pro residues" evidence="1">
    <location>
        <begin position="398"/>
        <end position="407"/>
    </location>
</feature>
<sequence>MARPFSPDSQYGSAGESASTPSAASRRICRQLVVQAQAHDDGVLATLYCKVSLPSTTSSSPQPHLLLTLLPASRPTAISAYSLPLRDDTPEALVAARKVGIFTPAFDDPLTPQQGWDAPSARSIRRRRSSAASDLLSRVSGVESGERREIEVVQDGERVALRLLPEEGAVYSPPSGSPATERPVLRAGAATPTQAEQRNLEFLVVLTLEVDFGKLRLPRFANTITVPTPLCLRNTLIFDLPSPPSSSASPIWDLSVRPSLSNAQSPSSPIIEGTRISGTFPTSSSVSLRWAHQLASGAPPLVIKRAALETKWKVDEAGAATAEVEVSGSFDYSGLREKQWVEVEVGLPCVAAEMPPFEVAGCAGSDGVTSVLDWGVVPAPNVAAASDQSQQNFDLPVKTPPELPSLPPLVRQLTESALSDSAASILSTSASTAYPFTPTPAPRRKRVSSRTSDPRPPSWTSLFDTAPPAPPVLDTSFSTESPSRALPGPRVVKEPSLLQQVAPFDPEASAMDMSFEVSTMASTSSDLLGEGASPPVPPPSAPRPDGRSTTCLVRLQLDFGQSLRSFASLPPNAGGDDLSPLFAFNLSLHFPSKAVRTVTYCDTPLRLGLPSITVPAAQHEETVVSVASTSSNRLIELVSTPPASVDKSAQEREPPVSPLPASRGVARWSTIRTAAMPAGPVPLRMEVGVFAAEAFRAEREEVAPAPSPLASDWTAAEADFAEGLAASARQEERADLLDEPPLLPSTAAPSVVEVEPSVSVQAADEPPTDVPDDTPLALVKVTITPFPPAPGHSVWHYYYELDFTPSYTGIVTSERSRADLMALAAWNERGEACLMDEPLDAQDAQGQRLRVERAQRLVLVAHRQETGVQPELGCIVRLERQIVKLEIELQPLKGLISEPRGIDSNYASRTITSLVRFCVPSGAPLGPFFTFNHAKGSEAQASSVSPGASTLPSPRTLLWRLLTILSALGVVYAIYAASTARDVSQERSRCQRHDLSHFATPTIPSSSAATPLLRTPHTVTTTATSTSTIISFVTHTPASTPPVFHTTTLYRTTTIRQVTPVTPTTPLAFDNSLPPATFATILPRMEHALAQEGSRSLLEAFQVWLERVKLEVRKRLMAAFGLLTLYNPS</sequence>
<dbReference type="OrthoDB" id="2536507at2759"/>
<evidence type="ECO:0000313" key="3">
    <source>
        <dbReference type="Proteomes" id="UP000321518"/>
    </source>
</evidence>
<reference evidence="2 3" key="1">
    <citation type="submission" date="2019-07" db="EMBL/GenBank/DDBJ databases">
        <title>Rhodotorula toruloides NBRC10032 genome sequencing.</title>
        <authorList>
            <person name="Shida Y."/>
            <person name="Takaku H."/>
            <person name="Ogasawara W."/>
            <person name="Mori K."/>
        </authorList>
    </citation>
    <scope>NUCLEOTIDE SEQUENCE [LARGE SCALE GENOMIC DNA]</scope>
    <source>
        <strain evidence="2 3">NBRC10032</strain>
    </source>
</reference>
<gene>
    <name evidence="2" type="ORF">Rt10032_c16g5736</name>
</gene>
<evidence type="ECO:0000256" key="1">
    <source>
        <dbReference type="SAM" id="MobiDB-lite"/>
    </source>
</evidence>
<feature type="region of interest" description="Disordered" evidence="1">
    <location>
        <begin position="432"/>
        <end position="490"/>
    </location>
</feature>
<name>A0A511KMV9_RHOTO</name>